<keyword evidence="9" id="KW-0902">Two-component regulatory system</keyword>
<dbReference type="Proteomes" id="UP000232638">
    <property type="component" value="Chromosome"/>
</dbReference>
<comment type="catalytic activity">
    <reaction evidence="1">
        <text>ATP + protein L-histidine = ADP + protein N-phospho-L-histidine.</text>
        <dbReference type="EC" id="2.7.13.3"/>
    </reaction>
</comment>
<dbReference type="InterPro" id="IPR005467">
    <property type="entry name" value="His_kinase_dom"/>
</dbReference>
<protein>
    <recommendedName>
        <fullName evidence="3">histidine kinase</fullName>
        <ecNumber evidence="3">2.7.13.3</ecNumber>
    </recommendedName>
</protein>
<keyword evidence="6 11" id="KW-0812">Transmembrane</keyword>
<dbReference type="Gene3D" id="1.10.287.130">
    <property type="match status" value="1"/>
</dbReference>
<evidence type="ECO:0000256" key="11">
    <source>
        <dbReference type="SAM" id="Phobius"/>
    </source>
</evidence>
<dbReference type="PANTHER" id="PTHR45436:SF15">
    <property type="entry name" value="SENSOR HISTIDINE KINASE CUSS"/>
    <property type="match status" value="1"/>
</dbReference>
<dbReference type="InterPro" id="IPR050428">
    <property type="entry name" value="TCS_sensor_his_kinase"/>
</dbReference>
<evidence type="ECO:0000256" key="1">
    <source>
        <dbReference type="ARBA" id="ARBA00000085"/>
    </source>
</evidence>
<keyword evidence="8 11" id="KW-1133">Transmembrane helix</keyword>
<evidence type="ECO:0000256" key="6">
    <source>
        <dbReference type="ARBA" id="ARBA00022692"/>
    </source>
</evidence>
<sequence>MGRLFWKFFFAFWLALLAAGLGAATLFLLHQQALIERGQDLAGGPRTAFLVAAAAQVFQHGGSAALRGFLEESRALHVGAQVYVVDDAGHELLGRGVPPDLLTQAHRLAQEGQEPRIARVERMAGRDYLVFLPTDGREPLHHMPLLLLIGVAVLASLAFSAWLAWYLSTPIRHLRGAFDAAAAGRLDTRIGARMGRRRDEIADLGRDFDRMAGQLQTLVNSQRRLLHDVSHELRSPLARLEAAIGLARQRPERLAETLDRIEREAGRLDQLVGEILTLARMQAGMARVADEEIDLVELVREVARDARFEAQPCGREVGFVGTGEAPVTANVELLHRALENVVRNAVKFTAVGSRVEVQIARRPDPNGAPERLLVSVSDRGPGVPEGDLEAIFEPFFRSETRTPTAGFGLGLAIARRAIEAHGGTIRARNRPGGGLTVEIVMPGVACG</sequence>
<comment type="subcellular location">
    <subcellularLocation>
        <location evidence="2">Membrane</location>
        <topology evidence="2">Multi-pass membrane protein</topology>
    </subcellularLocation>
</comment>
<evidence type="ECO:0000256" key="7">
    <source>
        <dbReference type="ARBA" id="ARBA00022777"/>
    </source>
</evidence>
<keyword evidence="7" id="KW-0418">Kinase</keyword>
<evidence type="ECO:0000256" key="3">
    <source>
        <dbReference type="ARBA" id="ARBA00012438"/>
    </source>
</evidence>
<dbReference type="PROSITE" id="PS50885">
    <property type="entry name" value="HAMP"/>
    <property type="match status" value="1"/>
</dbReference>
<dbReference type="SUPFAM" id="SSF55874">
    <property type="entry name" value="ATPase domain of HSP90 chaperone/DNA topoisomerase II/histidine kinase"/>
    <property type="match status" value="1"/>
</dbReference>
<dbReference type="SMART" id="SM00388">
    <property type="entry name" value="HisKA"/>
    <property type="match status" value="1"/>
</dbReference>
<dbReference type="PROSITE" id="PS50109">
    <property type="entry name" value="HIS_KIN"/>
    <property type="match status" value="1"/>
</dbReference>
<dbReference type="OrthoDB" id="9804645at2"/>
<dbReference type="PRINTS" id="PR00344">
    <property type="entry name" value="BCTRLSENSOR"/>
</dbReference>
<feature type="domain" description="HAMP" evidence="13">
    <location>
        <begin position="165"/>
        <end position="220"/>
    </location>
</feature>
<dbReference type="EMBL" id="CP020370">
    <property type="protein sequence ID" value="AUB81674.1"/>
    <property type="molecule type" value="Genomic_DNA"/>
</dbReference>
<dbReference type="InterPro" id="IPR036890">
    <property type="entry name" value="HATPase_C_sf"/>
</dbReference>
<evidence type="ECO:0000256" key="8">
    <source>
        <dbReference type="ARBA" id="ARBA00022989"/>
    </source>
</evidence>
<keyword evidence="5" id="KW-0808">Transferase</keyword>
<dbReference type="InterPro" id="IPR003594">
    <property type="entry name" value="HATPase_dom"/>
</dbReference>
<dbReference type="SUPFAM" id="SSF158472">
    <property type="entry name" value="HAMP domain-like"/>
    <property type="match status" value="1"/>
</dbReference>
<keyword evidence="15" id="KW-1185">Reference proteome</keyword>
<dbReference type="SMART" id="SM00304">
    <property type="entry name" value="HAMP"/>
    <property type="match status" value="1"/>
</dbReference>
<keyword evidence="10 11" id="KW-0472">Membrane</keyword>
<evidence type="ECO:0000256" key="10">
    <source>
        <dbReference type="ARBA" id="ARBA00023136"/>
    </source>
</evidence>
<evidence type="ECO:0000256" key="9">
    <source>
        <dbReference type="ARBA" id="ARBA00023012"/>
    </source>
</evidence>
<organism evidence="14 15">
    <name type="scientific">Candidatus Thiodictyon syntrophicum</name>
    <dbReference type="NCBI Taxonomy" id="1166950"/>
    <lineage>
        <taxon>Bacteria</taxon>
        <taxon>Pseudomonadati</taxon>
        <taxon>Pseudomonadota</taxon>
        <taxon>Gammaproteobacteria</taxon>
        <taxon>Chromatiales</taxon>
        <taxon>Chromatiaceae</taxon>
        <taxon>Thiodictyon</taxon>
    </lineage>
</organism>
<evidence type="ECO:0000259" key="12">
    <source>
        <dbReference type="PROSITE" id="PS50109"/>
    </source>
</evidence>
<evidence type="ECO:0000256" key="5">
    <source>
        <dbReference type="ARBA" id="ARBA00022679"/>
    </source>
</evidence>
<evidence type="ECO:0000256" key="4">
    <source>
        <dbReference type="ARBA" id="ARBA00022553"/>
    </source>
</evidence>
<dbReference type="CDD" id="cd00082">
    <property type="entry name" value="HisKA"/>
    <property type="match status" value="1"/>
</dbReference>
<feature type="transmembrane region" description="Helical" evidence="11">
    <location>
        <begin position="6"/>
        <end position="29"/>
    </location>
</feature>
<dbReference type="PANTHER" id="PTHR45436">
    <property type="entry name" value="SENSOR HISTIDINE KINASE YKOH"/>
    <property type="match status" value="1"/>
</dbReference>
<dbReference type="EC" id="2.7.13.3" evidence="3"/>
<evidence type="ECO:0000256" key="2">
    <source>
        <dbReference type="ARBA" id="ARBA00004141"/>
    </source>
</evidence>
<dbReference type="GO" id="GO:0000155">
    <property type="term" value="F:phosphorelay sensor kinase activity"/>
    <property type="evidence" value="ECO:0007669"/>
    <property type="project" value="InterPro"/>
</dbReference>
<feature type="transmembrane region" description="Helical" evidence="11">
    <location>
        <begin position="145"/>
        <end position="167"/>
    </location>
</feature>
<dbReference type="SMART" id="SM00387">
    <property type="entry name" value="HATPase_c"/>
    <property type="match status" value="1"/>
</dbReference>
<dbReference type="RefSeq" id="WP_100919435.1">
    <property type="nucleotide sequence ID" value="NZ_CP020370.1"/>
</dbReference>
<dbReference type="Pfam" id="PF00672">
    <property type="entry name" value="HAMP"/>
    <property type="match status" value="1"/>
</dbReference>
<dbReference type="AlphaFoldDB" id="A0A2K8U7Z8"/>
<evidence type="ECO:0000313" key="15">
    <source>
        <dbReference type="Proteomes" id="UP000232638"/>
    </source>
</evidence>
<dbReference type="InterPro" id="IPR003661">
    <property type="entry name" value="HisK_dim/P_dom"/>
</dbReference>
<accession>A0A2K8U7Z8</accession>
<dbReference type="SUPFAM" id="SSF47384">
    <property type="entry name" value="Homodimeric domain of signal transducing histidine kinase"/>
    <property type="match status" value="1"/>
</dbReference>
<dbReference type="InterPro" id="IPR036097">
    <property type="entry name" value="HisK_dim/P_sf"/>
</dbReference>
<dbReference type="InterPro" id="IPR004358">
    <property type="entry name" value="Sig_transdc_His_kin-like_C"/>
</dbReference>
<feature type="domain" description="Histidine kinase" evidence="12">
    <location>
        <begin position="228"/>
        <end position="445"/>
    </location>
</feature>
<dbReference type="CDD" id="cd06225">
    <property type="entry name" value="HAMP"/>
    <property type="match status" value="1"/>
</dbReference>
<name>A0A2K8U7Z8_9GAMM</name>
<dbReference type="CDD" id="cd00075">
    <property type="entry name" value="HATPase"/>
    <property type="match status" value="1"/>
</dbReference>
<dbReference type="Pfam" id="PF00512">
    <property type="entry name" value="HisKA"/>
    <property type="match status" value="1"/>
</dbReference>
<dbReference type="Gene3D" id="3.30.565.10">
    <property type="entry name" value="Histidine kinase-like ATPase, C-terminal domain"/>
    <property type="match status" value="1"/>
</dbReference>
<dbReference type="InterPro" id="IPR003660">
    <property type="entry name" value="HAMP_dom"/>
</dbReference>
<dbReference type="KEGG" id="tsy:THSYN_12355"/>
<dbReference type="Pfam" id="PF02518">
    <property type="entry name" value="HATPase_c"/>
    <property type="match status" value="1"/>
</dbReference>
<dbReference type="Gene3D" id="6.10.340.10">
    <property type="match status" value="1"/>
</dbReference>
<gene>
    <name evidence="14" type="ORF">THSYN_12355</name>
</gene>
<dbReference type="GO" id="GO:0005886">
    <property type="term" value="C:plasma membrane"/>
    <property type="evidence" value="ECO:0007669"/>
    <property type="project" value="TreeGrafter"/>
</dbReference>
<evidence type="ECO:0000313" key="14">
    <source>
        <dbReference type="EMBL" id="AUB81674.1"/>
    </source>
</evidence>
<reference evidence="14 15" key="1">
    <citation type="submission" date="2017-03" db="EMBL/GenBank/DDBJ databases">
        <title>Complete genome sequence of Candidatus 'Thiodictyon syntrophicum' sp. nov. strain Cad16T, a photolithoautotroph purple sulfur bacterium isolated from an alpine meromictic lake.</title>
        <authorList>
            <person name="Luedin S.M."/>
            <person name="Pothier J.F."/>
            <person name="Danza F."/>
            <person name="Storelli N."/>
            <person name="Wittwer M."/>
            <person name="Tonolla M."/>
        </authorList>
    </citation>
    <scope>NUCLEOTIDE SEQUENCE [LARGE SCALE GENOMIC DNA]</scope>
    <source>
        <strain evidence="14 15">Cad16T</strain>
    </source>
</reference>
<proteinExistence type="predicted"/>
<keyword evidence="4" id="KW-0597">Phosphoprotein</keyword>
<evidence type="ECO:0000259" key="13">
    <source>
        <dbReference type="PROSITE" id="PS50885"/>
    </source>
</evidence>